<comment type="caution">
    <text evidence="4">The sequence shown here is derived from an EMBL/GenBank/DDBJ whole genome shotgun (WGS) entry which is preliminary data.</text>
</comment>
<keyword evidence="3" id="KW-1133">Transmembrane helix</keyword>
<dbReference type="PANTHER" id="PTHR23416:SF23">
    <property type="entry name" value="ACETYLTRANSFERASE C18B11.09C-RELATED"/>
    <property type="match status" value="1"/>
</dbReference>
<protein>
    <submittedName>
        <fullName evidence="4">Colanic acid biosynthesis acetyltransferase WcaF</fullName>
    </submittedName>
</protein>
<evidence type="ECO:0000256" key="2">
    <source>
        <dbReference type="ARBA" id="ARBA00022679"/>
    </source>
</evidence>
<feature type="transmembrane region" description="Helical" evidence="3">
    <location>
        <begin position="33"/>
        <end position="58"/>
    </location>
</feature>
<dbReference type="InterPro" id="IPR011004">
    <property type="entry name" value="Trimer_LpxA-like_sf"/>
</dbReference>
<dbReference type="SUPFAM" id="SSF51161">
    <property type="entry name" value="Trimeric LpxA-like enzymes"/>
    <property type="match status" value="1"/>
</dbReference>
<comment type="similarity">
    <text evidence="1">Belongs to the transferase hexapeptide repeat family.</text>
</comment>
<dbReference type="NCBIfam" id="NF007797">
    <property type="entry name" value="PRK10502.1"/>
    <property type="match status" value="1"/>
</dbReference>
<keyword evidence="5" id="KW-1185">Reference proteome</keyword>
<gene>
    <name evidence="4" type="primary">wcaF</name>
    <name evidence="4" type="ORF">GS399_17700</name>
</gene>
<reference evidence="4 5" key="1">
    <citation type="submission" date="2019-11" db="EMBL/GenBank/DDBJ databases">
        <title>Pedobacter sp. HMF7647 Genome sequencing and assembly.</title>
        <authorList>
            <person name="Kang H."/>
            <person name="Kim H."/>
            <person name="Joh K."/>
        </authorList>
    </citation>
    <scope>NUCLEOTIDE SEQUENCE [LARGE SCALE GENOMIC DNA]</scope>
    <source>
        <strain evidence="4 5">HMF7647</strain>
    </source>
</reference>
<dbReference type="CDD" id="cd05825">
    <property type="entry name" value="LbH_wcaF_like"/>
    <property type="match status" value="1"/>
</dbReference>
<dbReference type="GO" id="GO:0008374">
    <property type="term" value="F:O-acyltransferase activity"/>
    <property type="evidence" value="ECO:0007669"/>
    <property type="project" value="TreeGrafter"/>
</dbReference>
<sequence length="193" mass="21493">MENRNETDLNKVQLRKDFETGDYDRGASSVKIFLWYLVSVVFIRSGIIPFSVIIEAILKLFGAKIGRDVRIKPGIYIKAPWKLSIDDHSWLADCYIENLAYVRIGKNVCVSQDAMLLTGNHNYKSVNFDLITKEIVLEEGSWIGARAVVCPGVTAGSHSILTVGSIATKNLDAFGIYQGNPAVRVRERVLSSK</sequence>
<evidence type="ECO:0000256" key="1">
    <source>
        <dbReference type="ARBA" id="ARBA00007274"/>
    </source>
</evidence>
<dbReference type="EMBL" id="WVHT01000010">
    <property type="protein sequence ID" value="MXV52810.1"/>
    <property type="molecule type" value="Genomic_DNA"/>
</dbReference>
<keyword evidence="2 4" id="KW-0808">Transferase</keyword>
<dbReference type="PANTHER" id="PTHR23416">
    <property type="entry name" value="SIALIC ACID SYNTHASE-RELATED"/>
    <property type="match status" value="1"/>
</dbReference>
<accession>A0A7K1YEH6</accession>
<evidence type="ECO:0000313" key="4">
    <source>
        <dbReference type="EMBL" id="MXV52810.1"/>
    </source>
</evidence>
<dbReference type="Proteomes" id="UP000466586">
    <property type="component" value="Unassembled WGS sequence"/>
</dbReference>
<keyword evidence="3" id="KW-0472">Membrane</keyword>
<dbReference type="InterPro" id="IPR051159">
    <property type="entry name" value="Hexapeptide_acetyltransf"/>
</dbReference>
<name>A0A7K1YEH6_9SPHI</name>
<dbReference type="RefSeq" id="WP_160845988.1">
    <property type="nucleotide sequence ID" value="NZ_WVHT01000010.1"/>
</dbReference>
<dbReference type="GO" id="GO:0005829">
    <property type="term" value="C:cytosol"/>
    <property type="evidence" value="ECO:0007669"/>
    <property type="project" value="TreeGrafter"/>
</dbReference>
<keyword evidence="3" id="KW-0812">Transmembrane</keyword>
<evidence type="ECO:0000256" key="3">
    <source>
        <dbReference type="SAM" id="Phobius"/>
    </source>
</evidence>
<evidence type="ECO:0000313" key="5">
    <source>
        <dbReference type="Proteomes" id="UP000466586"/>
    </source>
</evidence>
<dbReference type="AlphaFoldDB" id="A0A7K1YEH6"/>
<dbReference type="Gene3D" id="2.160.10.10">
    <property type="entry name" value="Hexapeptide repeat proteins"/>
    <property type="match status" value="1"/>
</dbReference>
<proteinExistence type="inferred from homology"/>
<organism evidence="4 5">
    <name type="scientific">Hufsiella arboris</name>
    <dbReference type="NCBI Taxonomy" id="2695275"/>
    <lineage>
        <taxon>Bacteria</taxon>
        <taxon>Pseudomonadati</taxon>
        <taxon>Bacteroidota</taxon>
        <taxon>Sphingobacteriia</taxon>
        <taxon>Sphingobacteriales</taxon>
        <taxon>Sphingobacteriaceae</taxon>
        <taxon>Hufsiella</taxon>
    </lineage>
</organism>